<proteinExistence type="predicted"/>
<gene>
    <name evidence="1" type="ORF">KUDE01_004139</name>
</gene>
<keyword evidence="1" id="KW-0547">Nucleotide-binding</keyword>
<dbReference type="AlphaFoldDB" id="A0AAD9CG85"/>
<sequence>MDVPALESTQQEGDTRIFLHTLYSVQNEGVAKVVIHASDTDIITTCLYYGAMHLSDLTELWVRTGQNANLPIHEMVVALGPSQCCAMPCIHSLSGRDTTSYPYFTGKRAWFKSCMSLDIPDHFEGSDLGKLRAYKFLNNKLTLLKLLPPTENAFLLHLKRAALATITDKNAHIAKPEIPPCTEFGWSLDNGHVVPVPSTKPAWPVSMNKTISCGCLKGCHKKAVPCYIRCCCQGRATKCRRIHTATLESSDSSCDSENE</sequence>
<evidence type="ECO:0000313" key="1">
    <source>
        <dbReference type="EMBL" id="KAK1901168.1"/>
    </source>
</evidence>
<comment type="caution">
    <text evidence="1">The sequence shown here is derived from an EMBL/GenBank/DDBJ whole genome shotgun (WGS) entry which is preliminary data.</text>
</comment>
<organism evidence="1 2">
    <name type="scientific">Dissostichus eleginoides</name>
    <name type="common">Patagonian toothfish</name>
    <name type="synonym">Dissostichus amissus</name>
    <dbReference type="NCBI Taxonomy" id="100907"/>
    <lineage>
        <taxon>Eukaryota</taxon>
        <taxon>Metazoa</taxon>
        <taxon>Chordata</taxon>
        <taxon>Craniata</taxon>
        <taxon>Vertebrata</taxon>
        <taxon>Euteleostomi</taxon>
        <taxon>Actinopterygii</taxon>
        <taxon>Neopterygii</taxon>
        <taxon>Teleostei</taxon>
        <taxon>Neoteleostei</taxon>
        <taxon>Acanthomorphata</taxon>
        <taxon>Eupercaria</taxon>
        <taxon>Perciformes</taxon>
        <taxon>Notothenioidei</taxon>
        <taxon>Nototheniidae</taxon>
        <taxon>Dissostichus</taxon>
    </lineage>
</organism>
<keyword evidence="1" id="KW-0067">ATP-binding</keyword>
<dbReference type="PANTHER" id="PTHR46704">
    <property type="entry name" value="CXC DOMAIN-CONTAINING PROTEIN-RELATED"/>
    <property type="match status" value="1"/>
</dbReference>
<reference evidence="1" key="1">
    <citation type="submission" date="2023-04" db="EMBL/GenBank/DDBJ databases">
        <title>Chromosome-level genome of Chaenocephalus aceratus.</title>
        <authorList>
            <person name="Park H."/>
        </authorList>
    </citation>
    <scope>NUCLEOTIDE SEQUENCE</scope>
    <source>
        <strain evidence="1">DE</strain>
        <tissue evidence="1">Muscle</tissue>
    </source>
</reference>
<accession>A0AAD9CG85</accession>
<dbReference type="PANTHER" id="PTHR46704:SF1">
    <property type="entry name" value="TELOMERE LENGTH REGULATION PROTEIN TEL2 HOMOLOG"/>
    <property type="match status" value="1"/>
</dbReference>
<evidence type="ECO:0000313" key="2">
    <source>
        <dbReference type="Proteomes" id="UP001228049"/>
    </source>
</evidence>
<dbReference type="EMBL" id="JASDAP010000006">
    <property type="protein sequence ID" value="KAK1901168.1"/>
    <property type="molecule type" value="Genomic_DNA"/>
</dbReference>
<dbReference type="GO" id="GO:0005524">
    <property type="term" value="F:ATP binding"/>
    <property type="evidence" value="ECO:0007669"/>
    <property type="project" value="UniProtKB-KW"/>
</dbReference>
<dbReference type="Proteomes" id="UP001228049">
    <property type="component" value="Unassembled WGS sequence"/>
</dbReference>
<name>A0AAD9CG85_DISEL</name>
<protein>
    <submittedName>
        <fullName evidence="1">Maltose/maltodextrin import ATP-binding protein MalK</fullName>
    </submittedName>
</protein>
<keyword evidence="2" id="KW-1185">Reference proteome</keyword>